<dbReference type="Proteomes" id="UP000326921">
    <property type="component" value="Chromosome"/>
</dbReference>
<dbReference type="EMBL" id="CP045652">
    <property type="protein sequence ID" value="QGA27917.1"/>
    <property type="molecule type" value="Genomic_DNA"/>
</dbReference>
<reference evidence="3 4" key="1">
    <citation type="submission" date="2019-10" db="EMBL/GenBank/DDBJ databases">
        <authorList>
            <person name="Dong K."/>
        </authorList>
    </citation>
    <scope>NUCLEOTIDE SEQUENCE [LARGE SCALE GENOMIC DNA]</scope>
    <source>
        <strain evidence="4">dk4302</strain>
    </source>
</reference>
<dbReference type="AlphaFoldDB" id="A0A5Q0QCL8"/>
<evidence type="ECO:0000256" key="1">
    <source>
        <dbReference type="SAM" id="Phobius"/>
    </source>
</evidence>
<keyword evidence="4" id="KW-1185">Reference proteome</keyword>
<dbReference type="InterPro" id="IPR022187">
    <property type="entry name" value="Conjug_transposon_TraM"/>
</dbReference>
<feature type="transmembrane region" description="Helical" evidence="1">
    <location>
        <begin position="20"/>
        <end position="40"/>
    </location>
</feature>
<sequence length="402" mass="44397">MEENKKNGALQGHHHRKLLLLLPLVLIPLLMLVFLILGGGKPLHSAEASQGIGGLLQLPASNLNRQDKMTKWEHYQKNAETEKQADVGWSDRLGAMEAIVADSTSPLSYERELYDKLAELDRDLQTVHDPDVNRPSTEDMHKVAIDEDQGYSIASKMLDSLAQENPQNAQQDPELDQLNRMLDKIIQIQQPASHADTEGLKLPSAVNSVATEGSQVPASFLENNRADSLNSLGFFSVINLDRQGRVNTIKVVIHEKQAITTGSTVKMRLLEDLTLPGLRIAKGSYLYGTAQINAERIQIRVDQLRTAAGIVPVKLIAHDMDGLMGIYIPDLIEQQVIVRSAEQSVQSLSLGESMSKTLALDAANAGLQAAKSLFAKKARRIQVVLQADYQLMLKYENDEAKF</sequence>
<accession>A0A5Q0QCL8</accession>
<gene>
    <name evidence="3" type="primary">traM</name>
    <name evidence="3" type="ORF">GFH32_16990</name>
</gene>
<dbReference type="InterPro" id="IPR055407">
    <property type="entry name" value="TraM_C"/>
</dbReference>
<protein>
    <submittedName>
        <fullName evidence="3">Conjugative transposon protein TraM</fullName>
    </submittedName>
</protein>
<keyword evidence="1" id="KW-1133">Transmembrane helix</keyword>
<evidence type="ECO:0000259" key="2">
    <source>
        <dbReference type="Pfam" id="PF12508"/>
    </source>
</evidence>
<dbReference type="NCBIfam" id="TIGR03779">
    <property type="entry name" value="Bac_Flav_CT_M"/>
    <property type="match status" value="1"/>
</dbReference>
<organism evidence="3 4">
    <name type="scientific">Sphingobacterium zhuxiongii</name>
    <dbReference type="NCBI Taxonomy" id="2662364"/>
    <lineage>
        <taxon>Bacteria</taxon>
        <taxon>Pseudomonadati</taxon>
        <taxon>Bacteroidota</taxon>
        <taxon>Sphingobacteriia</taxon>
        <taxon>Sphingobacteriales</taxon>
        <taxon>Sphingobacteriaceae</taxon>
        <taxon>Sphingobacterium</taxon>
    </lineage>
</organism>
<evidence type="ECO:0000313" key="4">
    <source>
        <dbReference type="Proteomes" id="UP000326921"/>
    </source>
</evidence>
<dbReference type="RefSeq" id="WP_153512744.1">
    <property type="nucleotide sequence ID" value="NZ_CP045652.1"/>
</dbReference>
<name>A0A5Q0QCL8_9SPHI</name>
<keyword evidence="1" id="KW-0812">Transmembrane</keyword>
<feature type="domain" description="Conjugative transposon TraM C-terminal" evidence="2">
    <location>
        <begin position="249"/>
        <end position="394"/>
    </location>
</feature>
<dbReference type="KEGG" id="sphe:GFH32_16990"/>
<proteinExistence type="predicted"/>
<evidence type="ECO:0000313" key="3">
    <source>
        <dbReference type="EMBL" id="QGA27917.1"/>
    </source>
</evidence>
<keyword evidence="1" id="KW-0472">Membrane</keyword>
<dbReference type="Pfam" id="PF12508">
    <property type="entry name" value="Transposon_TraM"/>
    <property type="match status" value="1"/>
</dbReference>